<keyword evidence="5" id="KW-1185">Reference proteome</keyword>
<feature type="domain" description="RlpA-like protein double-psi beta-barrel" evidence="3">
    <location>
        <begin position="92"/>
        <end position="145"/>
    </location>
</feature>
<sequence>MSSVFTSSRLMFFVMVIVVLLTFTIDSFNSAPIINDENEHINNNLTKRAFHGDMTWYHLGLGACGKYNTDRDLACALPIAQFDRYTPNGNPNKNTKCGKRIKVTRGKKSVVVRVVDRCEGCKSGDIDLSPAAFEKLASLSVGRTKCSWKYI</sequence>
<evidence type="ECO:0000256" key="2">
    <source>
        <dbReference type="SAM" id="SignalP"/>
    </source>
</evidence>
<evidence type="ECO:0000259" key="3">
    <source>
        <dbReference type="Pfam" id="PF03330"/>
    </source>
</evidence>
<feature type="chain" id="PRO_5040492377" evidence="2">
    <location>
        <begin position="28"/>
        <end position="151"/>
    </location>
</feature>
<accession>A0A9N9C1T4</accession>
<dbReference type="PANTHER" id="PTHR31836">
    <property type="match status" value="1"/>
</dbReference>
<keyword evidence="1 2" id="KW-0732">Signal</keyword>
<dbReference type="OrthoDB" id="406505at2759"/>
<evidence type="ECO:0000256" key="1">
    <source>
        <dbReference type="ARBA" id="ARBA00022729"/>
    </source>
</evidence>
<dbReference type="SUPFAM" id="SSF50685">
    <property type="entry name" value="Barwin-like endoglucanases"/>
    <property type="match status" value="1"/>
</dbReference>
<dbReference type="PANTHER" id="PTHR31836:SF28">
    <property type="entry name" value="SRCR DOMAIN-CONTAINING PROTEIN-RELATED"/>
    <property type="match status" value="1"/>
</dbReference>
<dbReference type="EMBL" id="CAJVPK010001371">
    <property type="protein sequence ID" value="CAG8583892.1"/>
    <property type="molecule type" value="Genomic_DNA"/>
</dbReference>
<gene>
    <name evidence="4" type="ORF">DEBURN_LOCUS8707</name>
</gene>
<dbReference type="InterPro" id="IPR051477">
    <property type="entry name" value="Expansin_CellWall"/>
</dbReference>
<organism evidence="4 5">
    <name type="scientific">Diversispora eburnea</name>
    <dbReference type="NCBI Taxonomy" id="1213867"/>
    <lineage>
        <taxon>Eukaryota</taxon>
        <taxon>Fungi</taxon>
        <taxon>Fungi incertae sedis</taxon>
        <taxon>Mucoromycota</taxon>
        <taxon>Glomeromycotina</taxon>
        <taxon>Glomeromycetes</taxon>
        <taxon>Diversisporales</taxon>
        <taxon>Diversisporaceae</taxon>
        <taxon>Diversispora</taxon>
    </lineage>
</organism>
<reference evidence="4" key="1">
    <citation type="submission" date="2021-06" db="EMBL/GenBank/DDBJ databases">
        <authorList>
            <person name="Kallberg Y."/>
            <person name="Tangrot J."/>
            <person name="Rosling A."/>
        </authorList>
    </citation>
    <scope>NUCLEOTIDE SEQUENCE</scope>
    <source>
        <strain evidence="4">AZ414A</strain>
    </source>
</reference>
<dbReference type="Pfam" id="PF03330">
    <property type="entry name" value="DPBB_1"/>
    <property type="match status" value="1"/>
</dbReference>
<proteinExistence type="predicted"/>
<dbReference type="CDD" id="cd22191">
    <property type="entry name" value="DPBB_RlpA_EXP_N-like"/>
    <property type="match status" value="1"/>
</dbReference>
<dbReference type="Proteomes" id="UP000789706">
    <property type="component" value="Unassembled WGS sequence"/>
</dbReference>
<dbReference type="Gene3D" id="2.40.40.10">
    <property type="entry name" value="RlpA-like domain"/>
    <property type="match status" value="1"/>
</dbReference>
<name>A0A9N9C1T4_9GLOM</name>
<dbReference type="AlphaFoldDB" id="A0A9N9C1T4"/>
<dbReference type="InterPro" id="IPR036908">
    <property type="entry name" value="RlpA-like_sf"/>
</dbReference>
<feature type="signal peptide" evidence="2">
    <location>
        <begin position="1"/>
        <end position="27"/>
    </location>
</feature>
<evidence type="ECO:0000313" key="5">
    <source>
        <dbReference type="Proteomes" id="UP000789706"/>
    </source>
</evidence>
<protein>
    <submittedName>
        <fullName evidence="4">11457_t:CDS:1</fullName>
    </submittedName>
</protein>
<dbReference type="InterPro" id="IPR009009">
    <property type="entry name" value="RlpA-like_DPBB"/>
</dbReference>
<comment type="caution">
    <text evidence="4">The sequence shown here is derived from an EMBL/GenBank/DDBJ whole genome shotgun (WGS) entry which is preliminary data.</text>
</comment>
<evidence type="ECO:0000313" key="4">
    <source>
        <dbReference type="EMBL" id="CAG8583892.1"/>
    </source>
</evidence>